<proteinExistence type="predicted"/>
<dbReference type="Proteomes" id="UP000005038">
    <property type="component" value="Unassembled WGS sequence"/>
</dbReference>
<dbReference type="Gene3D" id="3.40.50.720">
    <property type="entry name" value="NAD(P)-binding Rossmann-like Domain"/>
    <property type="match status" value="1"/>
</dbReference>
<dbReference type="PANTHER" id="PTHR48079">
    <property type="entry name" value="PROTEIN YEEZ"/>
    <property type="match status" value="1"/>
</dbReference>
<dbReference type="GO" id="GO:0004029">
    <property type="term" value="F:aldehyde dehydrogenase (NAD+) activity"/>
    <property type="evidence" value="ECO:0007669"/>
    <property type="project" value="TreeGrafter"/>
</dbReference>
<organism evidence="2 3">
    <name type="scientific">Gordonia otitidis (strain DSM 44809 / CCUG 52243 / JCM 12355 / NBRC 100426 / IFM 10032)</name>
    <dbReference type="NCBI Taxonomy" id="1108044"/>
    <lineage>
        <taxon>Bacteria</taxon>
        <taxon>Bacillati</taxon>
        <taxon>Actinomycetota</taxon>
        <taxon>Actinomycetes</taxon>
        <taxon>Mycobacteriales</taxon>
        <taxon>Gordoniaceae</taxon>
        <taxon>Gordonia</taxon>
    </lineage>
</organism>
<dbReference type="EMBL" id="BAFB01000113">
    <property type="protein sequence ID" value="GAB34566.1"/>
    <property type="molecule type" value="Genomic_DNA"/>
</dbReference>
<dbReference type="SUPFAM" id="SSF51735">
    <property type="entry name" value="NAD(P)-binding Rossmann-fold domains"/>
    <property type="match status" value="1"/>
</dbReference>
<feature type="domain" description="NAD-dependent epimerase/dehydratase" evidence="1">
    <location>
        <begin position="3"/>
        <end position="202"/>
    </location>
</feature>
<evidence type="ECO:0000259" key="1">
    <source>
        <dbReference type="Pfam" id="PF01370"/>
    </source>
</evidence>
<dbReference type="Pfam" id="PF01370">
    <property type="entry name" value="Epimerase"/>
    <property type="match status" value="1"/>
</dbReference>
<dbReference type="GO" id="GO:0005737">
    <property type="term" value="C:cytoplasm"/>
    <property type="evidence" value="ECO:0007669"/>
    <property type="project" value="TreeGrafter"/>
</dbReference>
<dbReference type="InterPro" id="IPR051783">
    <property type="entry name" value="NAD(P)-dependent_oxidoreduct"/>
</dbReference>
<protein>
    <recommendedName>
        <fullName evidence="1">NAD-dependent epimerase/dehydratase domain-containing protein</fullName>
    </recommendedName>
</protein>
<dbReference type="RefSeq" id="WP_007238802.1">
    <property type="nucleotide sequence ID" value="NZ_BAFB01000113.1"/>
</dbReference>
<dbReference type="STRING" id="1108044.GOOTI_113_00280"/>
<keyword evidence="3" id="KW-1185">Reference proteome</keyword>
<dbReference type="OrthoDB" id="9787292at2"/>
<evidence type="ECO:0000313" key="2">
    <source>
        <dbReference type="EMBL" id="GAB34566.1"/>
    </source>
</evidence>
<accession>H5TM58</accession>
<sequence>MKVFVTGGSGYVGTAVITALQDHGHTVAALARSDRSADAVRGLGATAVRGEMTDLEVLNEAAVQSEAVIHLAQATTGAEDRAAAEAMLDGVGSGTYIHTGGTWVYGDTDGVADEDAPWNPPAIVGWRRDVEDAVLGRVCDGRTPVVIRPGLVYGGQNRLIEEFVIQPARSAGAVEYIGDGSAHWALVHVEDLADLYVAALDASAGSVYVGVGGVNPSTRDVAEAISSALGLTATPVSIPLDEARSTMGPVADALALDQQLTPARAQRELAWAPAHLDPLGELSQV</sequence>
<reference evidence="2" key="1">
    <citation type="submission" date="2012-02" db="EMBL/GenBank/DDBJ databases">
        <title>Whole genome shotgun sequence of Gordonia otitidis NBRC 100426.</title>
        <authorList>
            <person name="Yoshida I."/>
            <person name="Hosoyama A."/>
            <person name="Tsuchikane K."/>
            <person name="Katsumata H."/>
            <person name="Yamazaki S."/>
            <person name="Fujita N."/>
        </authorList>
    </citation>
    <scope>NUCLEOTIDE SEQUENCE [LARGE SCALE GENOMIC DNA]</scope>
    <source>
        <strain evidence="2">NBRC 100426</strain>
    </source>
</reference>
<dbReference type="InterPro" id="IPR001509">
    <property type="entry name" value="Epimerase_deHydtase"/>
</dbReference>
<name>H5TM58_GORO1</name>
<dbReference type="AlphaFoldDB" id="H5TM58"/>
<gene>
    <name evidence="2" type="ORF">GOOTI_113_00280</name>
</gene>
<dbReference type="PANTHER" id="PTHR48079:SF6">
    <property type="entry name" value="NAD(P)-BINDING DOMAIN-CONTAINING PROTEIN-RELATED"/>
    <property type="match status" value="1"/>
</dbReference>
<dbReference type="InterPro" id="IPR036291">
    <property type="entry name" value="NAD(P)-bd_dom_sf"/>
</dbReference>
<comment type="caution">
    <text evidence="2">The sequence shown here is derived from an EMBL/GenBank/DDBJ whole genome shotgun (WGS) entry which is preliminary data.</text>
</comment>
<evidence type="ECO:0000313" key="3">
    <source>
        <dbReference type="Proteomes" id="UP000005038"/>
    </source>
</evidence>